<dbReference type="RefSeq" id="WP_089731537.1">
    <property type="nucleotide sequence ID" value="NZ_FNIA01000003.1"/>
</dbReference>
<dbReference type="OrthoDB" id="10985at2157"/>
<dbReference type="CDD" id="cd00090">
    <property type="entry name" value="HTH_ARSR"/>
    <property type="match status" value="1"/>
</dbReference>
<protein>
    <submittedName>
        <fullName evidence="2">Helix-turn-helix domain-containing protein</fullName>
    </submittedName>
</protein>
<name>A0A1G9TMD7_9EURY</name>
<dbReference type="InterPro" id="IPR036390">
    <property type="entry name" value="WH_DNA-bd_sf"/>
</dbReference>
<evidence type="ECO:0000256" key="1">
    <source>
        <dbReference type="SAM" id="MobiDB-lite"/>
    </source>
</evidence>
<dbReference type="STRING" id="996166.SAMN05192554_10321"/>
<reference evidence="2 3" key="1">
    <citation type="submission" date="2016-10" db="EMBL/GenBank/DDBJ databases">
        <authorList>
            <person name="de Groot N.N."/>
        </authorList>
    </citation>
    <scope>NUCLEOTIDE SEQUENCE [LARGE SCALE GENOMIC DNA]</scope>
    <source>
        <strain evidence="3">EB21,IBRC-M 10013,KCTC 4048</strain>
    </source>
</reference>
<dbReference type="Gene3D" id="1.10.10.10">
    <property type="entry name" value="Winged helix-like DNA-binding domain superfamily/Winged helix DNA-binding domain"/>
    <property type="match status" value="1"/>
</dbReference>
<accession>A0A1G9TMD7</accession>
<dbReference type="Pfam" id="PF12840">
    <property type="entry name" value="HTH_20"/>
    <property type="match status" value="1"/>
</dbReference>
<dbReference type="SUPFAM" id="SSF46785">
    <property type="entry name" value="Winged helix' DNA-binding domain"/>
    <property type="match status" value="1"/>
</dbReference>
<gene>
    <name evidence="2" type="ORF">SAMN05192554_10321</name>
</gene>
<dbReference type="AlphaFoldDB" id="A0A1G9TMD7"/>
<organism evidence="2 3">
    <name type="scientific">Haloarchaeobius iranensis</name>
    <dbReference type="NCBI Taxonomy" id="996166"/>
    <lineage>
        <taxon>Archaea</taxon>
        <taxon>Methanobacteriati</taxon>
        <taxon>Methanobacteriota</taxon>
        <taxon>Stenosarchaea group</taxon>
        <taxon>Halobacteria</taxon>
        <taxon>Halobacteriales</taxon>
        <taxon>Halorubellaceae</taxon>
        <taxon>Haloarchaeobius</taxon>
    </lineage>
</organism>
<sequence length="133" mass="14341">MSQDSLAVDSDSHGQPDPRDVVGALADDDCRTIVEFLDDPATAGEVADGAGVPLSTTYRKLDRLVDAGLVTERTDALRRGQPTTRYRRAFESVRVEAGDGGSLDAVVEQRSTAADERLEDLWTELRMETSGGT</sequence>
<proteinExistence type="predicted"/>
<dbReference type="InterPro" id="IPR036388">
    <property type="entry name" value="WH-like_DNA-bd_sf"/>
</dbReference>
<evidence type="ECO:0000313" key="2">
    <source>
        <dbReference type="EMBL" id="SDM48907.1"/>
    </source>
</evidence>
<keyword evidence="3" id="KW-1185">Reference proteome</keyword>
<dbReference type="EMBL" id="FNIA01000003">
    <property type="protein sequence ID" value="SDM48907.1"/>
    <property type="molecule type" value="Genomic_DNA"/>
</dbReference>
<feature type="region of interest" description="Disordered" evidence="1">
    <location>
        <begin position="1"/>
        <end position="22"/>
    </location>
</feature>
<dbReference type="InterPro" id="IPR011991">
    <property type="entry name" value="ArsR-like_HTH"/>
</dbReference>
<feature type="compositionally biased region" description="Basic and acidic residues" evidence="1">
    <location>
        <begin position="10"/>
        <end position="20"/>
    </location>
</feature>
<dbReference type="Proteomes" id="UP000199370">
    <property type="component" value="Unassembled WGS sequence"/>
</dbReference>
<evidence type="ECO:0000313" key="3">
    <source>
        <dbReference type="Proteomes" id="UP000199370"/>
    </source>
</evidence>